<feature type="compositionally biased region" description="Polar residues" evidence="1">
    <location>
        <begin position="180"/>
        <end position="195"/>
    </location>
</feature>
<reference evidence="3" key="1">
    <citation type="journal article" date="2020" name="Fungal Divers.">
        <title>Resolving the Mortierellaceae phylogeny through synthesis of multi-gene phylogenetics and phylogenomics.</title>
        <authorList>
            <person name="Vandepol N."/>
            <person name="Liber J."/>
            <person name="Desiro A."/>
            <person name="Na H."/>
            <person name="Kennedy M."/>
            <person name="Barry K."/>
            <person name="Grigoriev I.V."/>
            <person name="Miller A.N."/>
            <person name="O'Donnell K."/>
            <person name="Stajich J.E."/>
            <person name="Bonito G."/>
        </authorList>
    </citation>
    <scope>NUCLEOTIDE SEQUENCE</scope>
    <source>
        <strain evidence="3">KOD1015</strain>
    </source>
</reference>
<feature type="transmembrane region" description="Helical" evidence="2">
    <location>
        <begin position="78"/>
        <end position="100"/>
    </location>
</feature>
<feature type="transmembrane region" description="Helical" evidence="2">
    <location>
        <begin position="45"/>
        <end position="66"/>
    </location>
</feature>
<evidence type="ECO:0000313" key="3">
    <source>
        <dbReference type="EMBL" id="KAF9581061.1"/>
    </source>
</evidence>
<evidence type="ECO:0000256" key="2">
    <source>
        <dbReference type="SAM" id="Phobius"/>
    </source>
</evidence>
<proteinExistence type="predicted"/>
<sequence>MDFSPTSRTLFIVQSSSFFSSLIVVICCCLYLNSYPKSPGAGSVSAIACLTLVFALISTVATLVIVLRQKAGRTTRAVLEGCWVGVAILLWILAAVGGIAKPANGISNVTCSVLPDGKSTDDPNFKRACQSTFAATAFCVVTALLFIATGGILISFAIQRATREKNATKVKVGGSIALDSPSQHGRNPSASTPSTPAAGVATTHANETTSPSSPITPAAPARTATVVSMTAGGNFSENVYRTPVLTAATPAIPAPAHTTTTPGAAIALTPAPPMAAQPTTTTAPPTGYEGYGGHVAQGSYHSVTGGAGPGGYNYGTVGSNYSAHAYGPPGTDYFSQGGGHFQQASTASTMAPGMPYDPYGTFNSVQSNIYGLPPPPPPHSQPQQQQQLQQQQQQQQQQPLQTGMHPRQDSYPMMAPTQNPGDGNVYMAQGYLTYQQQQPYPQQQAYPPQQQQQPYPQQLQPYQAQPYPQQTQALPQQPAPVMAMPRPEHFGN</sequence>
<feature type="compositionally biased region" description="Low complexity" evidence="1">
    <location>
        <begin position="208"/>
        <end position="219"/>
    </location>
</feature>
<comment type="caution">
    <text evidence="3">The sequence shown here is derived from an EMBL/GenBank/DDBJ whole genome shotgun (WGS) entry which is preliminary data.</text>
</comment>
<evidence type="ECO:0000313" key="4">
    <source>
        <dbReference type="Proteomes" id="UP000780801"/>
    </source>
</evidence>
<feature type="transmembrane region" description="Helical" evidence="2">
    <location>
        <begin position="133"/>
        <end position="158"/>
    </location>
</feature>
<evidence type="ECO:0000256" key="1">
    <source>
        <dbReference type="SAM" id="MobiDB-lite"/>
    </source>
</evidence>
<organism evidence="3 4">
    <name type="scientific">Lunasporangiospora selenospora</name>
    <dbReference type="NCBI Taxonomy" id="979761"/>
    <lineage>
        <taxon>Eukaryota</taxon>
        <taxon>Fungi</taxon>
        <taxon>Fungi incertae sedis</taxon>
        <taxon>Mucoromycota</taxon>
        <taxon>Mortierellomycotina</taxon>
        <taxon>Mortierellomycetes</taxon>
        <taxon>Mortierellales</taxon>
        <taxon>Mortierellaceae</taxon>
        <taxon>Lunasporangiospora</taxon>
    </lineage>
</organism>
<feature type="transmembrane region" description="Helical" evidence="2">
    <location>
        <begin position="12"/>
        <end position="33"/>
    </location>
</feature>
<feature type="compositionally biased region" description="Low complexity" evidence="1">
    <location>
        <begin position="438"/>
        <end position="480"/>
    </location>
</feature>
<feature type="compositionally biased region" description="Low complexity" evidence="1">
    <location>
        <begin position="381"/>
        <end position="401"/>
    </location>
</feature>
<gene>
    <name evidence="3" type="ORF">BGW38_002058</name>
</gene>
<keyword evidence="2" id="KW-0472">Membrane</keyword>
<dbReference type="OrthoDB" id="2396415at2759"/>
<dbReference type="Proteomes" id="UP000780801">
    <property type="component" value="Unassembled WGS sequence"/>
</dbReference>
<name>A0A9P6FUQ7_9FUNG</name>
<dbReference type="EMBL" id="JAABOA010001690">
    <property type="protein sequence ID" value="KAF9581061.1"/>
    <property type="molecule type" value="Genomic_DNA"/>
</dbReference>
<dbReference type="AlphaFoldDB" id="A0A9P6FUQ7"/>
<evidence type="ECO:0008006" key="5">
    <source>
        <dbReference type="Google" id="ProtNLM"/>
    </source>
</evidence>
<keyword evidence="4" id="KW-1185">Reference proteome</keyword>
<keyword evidence="2" id="KW-0812">Transmembrane</keyword>
<feature type="region of interest" description="Disordered" evidence="1">
    <location>
        <begin position="438"/>
        <end position="492"/>
    </location>
</feature>
<protein>
    <recommendedName>
        <fullName evidence="5">MARVEL domain-containing protein</fullName>
    </recommendedName>
</protein>
<feature type="region of interest" description="Disordered" evidence="1">
    <location>
        <begin position="176"/>
        <end position="219"/>
    </location>
</feature>
<keyword evidence="2" id="KW-1133">Transmembrane helix</keyword>
<accession>A0A9P6FUQ7</accession>
<feature type="region of interest" description="Disordered" evidence="1">
    <location>
        <begin position="365"/>
        <end position="425"/>
    </location>
</feature>